<dbReference type="PRINTS" id="PR00735">
    <property type="entry name" value="GLHYDRLASE8"/>
</dbReference>
<dbReference type="InterPro" id="IPR002037">
    <property type="entry name" value="Glyco_hydro_8"/>
</dbReference>
<name>A0A4R3M811_9BURK</name>
<gene>
    <name evidence="9" type="ORF">EDC26_106199</name>
</gene>
<evidence type="ECO:0000256" key="4">
    <source>
        <dbReference type="ARBA" id="ARBA00022801"/>
    </source>
</evidence>
<sequence length="418" mass="45119">MATSAGCCRYAKLTCTASASAAFARLTGLLAMVLTACVVMPAQAASAATVKPSATSRACAAWPRWEAFKGNFISTDGRVIDVGSADARTVSEGQAYGLFLALVANDRPQFDKLLDMTQNILAQGDLTKHLPAWLWGKRGDGSWGVIDSNPASDADLWLAYTLLQAGRIWHERRFTALGTLLARQVLSQETARLPGLGWSLLPGSKGFHPSAGAWRLNPSYAPLQVLRGLDAVLPEHAKWRQLIETSRRLLVETAPHGFSPDWAQYQSAKGKSGFVPDTATRALGGYNAIRVYLWAGMLDRTDPDASLLLKTFRPMVDYVRTHGFPPETIDTATGESGPNAGNAGFSAALVPFLQASGEPLLAQAQAARVAQLETRTPSGYYGQVLSLLGLGWQVGRFRFRANGSLWLAWRHGCAMELQ</sequence>
<proteinExistence type="inferred from homology"/>
<feature type="signal peptide" evidence="8">
    <location>
        <begin position="1"/>
        <end position="44"/>
    </location>
</feature>
<keyword evidence="7" id="KW-0119">Carbohydrate metabolism</keyword>
<protein>
    <recommendedName>
        <fullName evidence="3">cellulase</fullName>
        <ecNumber evidence="3">3.2.1.4</ecNumber>
    </recommendedName>
</protein>
<evidence type="ECO:0000313" key="9">
    <source>
        <dbReference type="EMBL" id="TCT07475.1"/>
    </source>
</evidence>
<accession>A0A4R3M811</accession>
<evidence type="ECO:0000256" key="6">
    <source>
        <dbReference type="ARBA" id="ARBA00023295"/>
    </source>
</evidence>
<keyword evidence="4" id="KW-0378">Hydrolase</keyword>
<dbReference type="SUPFAM" id="SSF48208">
    <property type="entry name" value="Six-hairpin glycosidases"/>
    <property type="match status" value="1"/>
</dbReference>
<evidence type="ECO:0000256" key="5">
    <source>
        <dbReference type="ARBA" id="ARBA00023001"/>
    </source>
</evidence>
<keyword evidence="10" id="KW-1185">Reference proteome</keyword>
<dbReference type="Pfam" id="PF01270">
    <property type="entry name" value="Glyco_hydro_8"/>
    <property type="match status" value="1"/>
</dbReference>
<keyword evidence="6" id="KW-0326">Glycosidase</keyword>
<dbReference type="Proteomes" id="UP000295525">
    <property type="component" value="Unassembled WGS sequence"/>
</dbReference>
<dbReference type="NCBIfam" id="NF008305">
    <property type="entry name" value="PRK11097.1"/>
    <property type="match status" value="1"/>
</dbReference>
<dbReference type="EC" id="3.2.1.4" evidence="3"/>
<dbReference type="AlphaFoldDB" id="A0A4R3M811"/>
<comment type="caution">
    <text evidence="9">The sequence shown here is derived from an EMBL/GenBank/DDBJ whole genome shotgun (WGS) entry which is preliminary data.</text>
</comment>
<evidence type="ECO:0000256" key="8">
    <source>
        <dbReference type="SAM" id="SignalP"/>
    </source>
</evidence>
<evidence type="ECO:0000313" key="10">
    <source>
        <dbReference type="Proteomes" id="UP000295525"/>
    </source>
</evidence>
<dbReference type="GO" id="GO:0008810">
    <property type="term" value="F:cellulase activity"/>
    <property type="evidence" value="ECO:0007669"/>
    <property type="project" value="UniProtKB-EC"/>
</dbReference>
<evidence type="ECO:0000256" key="2">
    <source>
        <dbReference type="ARBA" id="ARBA00009209"/>
    </source>
</evidence>
<keyword evidence="5" id="KW-0136">Cellulose degradation</keyword>
<organism evidence="9 10">
    <name type="scientific">Paralcaligenes ureilyticus</name>
    <dbReference type="NCBI Taxonomy" id="627131"/>
    <lineage>
        <taxon>Bacteria</taxon>
        <taxon>Pseudomonadati</taxon>
        <taxon>Pseudomonadota</taxon>
        <taxon>Betaproteobacteria</taxon>
        <taxon>Burkholderiales</taxon>
        <taxon>Alcaligenaceae</taxon>
        <taxon>Paralcaligenes</taxon>
    </lineage>
</organism>
<dbReference type="InterPro" id="IPR012341">
    <property type="entry name" value="6hp_glycosidase-like_sf"/>
</dbReference>
<keyword evidence="7" id="KW-0624">Polysaccharide degradation</keyword>
<reference evidence="9 10" key="1">
    <citation type="submission" date="2019-03" db="EMBL/GenBank/DDBJ databases">
        <title>Genomic Encyclopedia of Type Strains, Phase IV (KMG-IV): sequencing the most valuable type-strain genomes for metagenomic binning, comparative biology and taxonomic classification.</title>
        <authorList>
            <person name="Goeker M."/>
        </authorList>
    </citation>
    <scope>NUCLEOTIDE SEQUENCE [LARGE SCALE GENOMIC DNA]</scope>
    <source>
        <strain evidence="9 10">DSM 24591</strain>
    </source>
</reference>
<dbReference type="GO" id="GO:0030245">
    <property type="term" value="P:cellulose catabolic process"/>
    <property type="evidence" value="ECO:0007669"/>
    <property type="project" value="UniProtKB-KW"/>
</dbReference>
<dbReference type="InterPro" id="IPR008928">
    <property type="entry name" value="6-hairpin_glycosidase_sf"/>
</dbReference>
<comment type="similarity">
    <text evidence="2">Belongs to the glycosyl hydrolase 8 (cellulase D) family.</text>
</comment>
<feature type="chain" id="PRO_5020180650" description="cellulase" evidence="8">
    <location>
        <begin position="45"/>
        <end position="418"/>
    </location>
</feature>
<dbReference type="EMBL" id="SMAJ01000006">
    <property type="protein sequence ID" value="TCT07475.1"/>
    <property type="molecule type" value="Genomic_DNA"/>
</dbReference>
<evidence type="ECO:0000256" key="3">
    <source>
        <dbReference type="ARBA" id="ARBA00012601"/>
    </source>
</evidence>
<dbReference type="RefSeq" id="WP_243700870.1">
    <property type="nucleotide sequence ID" value="NZ_SMAJ01000006.1"/>
</dbReference>
<evidence type="ECO:0000256" key="1">
    <source>
        <dbReference type="ARBA" id="ARBA00000966"/>
    </source>
</evidence>
<evidence type="ECO:0000256" key="7">
    <source>
        <dbReference type="ARBA" id="ARBA00023326"/>
    </source>
</evidence>
<keyword evidence="8" id="KW-0732">Signal</keyword>
<dbReference type="Gene3D" id="1.50.10.10">
    <property type="match status" value="1"/>
</dbReference>
<comment type="catalytic activity">
    <reaction evidence="1">
        <text>Endohydrolysis of (1-&gt;4)-beta-D-glucosidic linkages in cellulose, lichenin and cereal beta-D-glucans.</text>
        <dbReference type="EC" id="3.2.1.4"/>
    </reaction>
</comment>